<feature type="non-terminal residue" evidence="1">
    <location>
        <position position="1"/>
    </location>
</feature>
<comment type="caution">
    <text evidence="1">The sequence shown here is derived from an EMBL/GenBank/DDBJ whole genome shotgun (WGS) entry which is preliminary data.</text>
</comment>
<gene>
    <name evidence="1" type="ORF">LCGC14_1370710</name>
</gene>
<dbReference type="EMBL" id="LAZR01008654">
    <property type="protein sequence ID" value="KKM77368.1"/>
    <property type="molecule type" value="Genomic_DNA"/>
</dbReference>
<evidence type="ECO:0000313" key="1">
    <source>
        <dbReference type="EMBL" id="KKM77368.1"/>
    </source>
</evidence>
<accession>A0A0F9K5U9</accession>
<organism evidence="1">
    <name type="scientific">marine sediment metagenome</name>
    <dbReference type="NCBI Taxonomy" id="412755"/>
    <lineage>
        <taxon>unclassified sequences</taxon>
        <taxon>metagenomes</taxon>
        <taxon>ecological metagenomes</taxon>
    </lineage>
</organism>
<dbReference type="AlphaFoldDB" id="A0A0F9K5U9"/>
<name>A0A0F9K5U9_9ZZZZ</name>
<proteinExistence type="predicted"/>
<protein>
    <submittedName>
        <fullName evidence="1">Uncharacterized protein</fullName>
    </submittedName>
</protein>
<reference evidence="1" key="1">
    <citation type="journal article" date="2015" name="Nature">
        <title>Complex archaea that bridge the gap between prokaryotes and eukaryotes.</title>
        <authorList>
            <person name="Spang A."/>
            <person name="Saw J.H."/>
            <person name="Jorgensen S.L."/>
            <person name="Zaremba-Niedzwiedzka K."/>
            <person name="Martijn J."/>
            <person name="Lind A.E."/>
            <person name="van Eijk R."/>
            <person name="Schleper C."/>
            <person name="Guy L."/>
            <person name="Ettema T.J."/>
        </authorList>
    </citation>
    <scope>NUCLEOTIDE SEQUENCE</scope>
</reference>
<sequence>GEVVQPLEPAEAELAHLPDSLWVVHLYP</sequence>